<sequence length="55" mass="6226">MRVSYAREARLASLDAFLYGKPGVRAGPWARRPRTRAVLRRTTNVPESIMLIRAA</sequence>
<dbReference type="KEGG" id="bcai:K788_0005167"/>
<gene>
    <name evidence="1" type="ORF">K788_0005167</name>
</gene>
<evidence type="ECO:0000313" key="2">
    <source>
        <dbReference type="Proteomes" id="UP000019146"/>
    </source>
</evidence>
<accession>A0A0P0RFR2</accession>
<organism evidence="1 2">
    <name type="scientific">Paraburkholderia caribensis MBA4</name>
    <dbReference type="NCBI Taxonomy" id="1323664"/>
    <lineage>
        <taxon>Bacteria</taxon>
        <taxon>Pseudomonadati</taxon>
        <taxon>Pseudomonadota</taxon>
        <taxon>Betaproteobacteria</taxon>
        <taxon>Burkholderiales</taxon>
        <taxon>Burkholderiaceae</taxon>
        <taxon>Paraburkholderia</taxon>
    </lineage>
</organism>
<reference evidence="1 2" key="1">
    <citation type="journal article" date="2014" name="Genome Announc.">
        <title>Draft Genome Sequence of the Haloacid-Degrading Burkholderia caribensis Strain MBA4.</title>
        <authorList>
            <person name="Pan Y."/>
            <person name="Kong K.F."/>
            <person name="Tsang J.S."/>
        </authorList>
    </citation>
    <scope>NUCLEOTIDE SEQUENCE [LARGE SCALE GENOMIC DNA]</scope>
    <source>
        <strain evidence="1 2">MBA4</strain>
    </source>
</reference>
<dbReference type="EMBL" id="CP012747">
    <property type="protein sequence ID" value="ALL67291.1"/>
    <property type="molecule type" value="Genomic_DNA"/>
</dbReference>
<name>A0A0P0RFR2_9BURK</name>
<protein>
    <submittedName>
        <fullName evidence="1">Uncharacterized protein</fullName>
    </submittedName>
</protein>
<proteinExistence type="predicted"/>
<evidence type="ECO:0000313" key="1">
    <source>
        <dbReference type="EMBL" id="ALL67291.1"/>
    </source>
</evidence>
<dbReference type="AlphaFoldDB" id="A0A0P0RFR2"/>
<dbReference type="Proteomes" id="UP000019146">
    <property type="component" value="Chromosome 2"/>
</dbReference>